<comment type="function">
    <text evidence="8 10 11">Involved in peptidoglycan biosynthesis. Transports lipid-linked peptidoglycan precursors from the inner to the outer leaflet of the cytoplasmic membrane.</text>
</comment>
<evidence type="ECO:0000256" key="3">
    <source>
        <dbReference type="ARBA" id="ARBA00022692"/>
    </source>
</evidence>
<evidence type="ECO:0000256" key="2">
    <source>
        <dbReference type="ARBA" id="ARBA00022475"/>
    </source>
</evidence>
<feature type="transmembrane region" description="Helical" evidence="10">
    <location>
        <begin position="28"/>
        <end position="47"/>
    </location>
</feature>
<feature type="transmembrane region" description="Helical" evidence="10">
    <location>
        <begin position="136"/>
        <end position="153"/>
    </location>
</feature>
<feature type="transmembrane region" description="Helical" evidence="10">
    <location>
        <begin position="185"/>
        <end position="206"/>
    </location>
</feature>
<name>A0A2S5TBT3_9GAMM</name>
<feature type="transmembrane region" description="Helical" evidence="10">
    <location>
        <begin position="272"/>
        <end position="291"/>
    </location>
</feature>
<dbReference type="OrthoDB" id="9816572at2"/>
<comment type="subcellular location">
    <subcellularLocation>
        <location evidence="10">Cell inner membrane</location>
        <topology evidence="10">Multi-pass membrane protein</topology>
    </subcellularLocation>
    <subcellularLocation>
        <location evidence="1">Cell membrane</location>
        <topology evidence="1">Multi-pass membrane protein</topology>
    </subcellularLocation>
</comment>
<evidence type="ECO:0000256" key="5">
    <source>
        <dbReference type="ARBA" id="ARBA00022984"/>
    </source>
</evidence>
<feature type="transmembrane region" description="Helical" evidence="10">
    <location>
        <begin position="483"/>
        <end position="504"/>
    </location>
</feature>
<evidence type="ECO:0000256" key="8">
    <source>
        <dbReference type="ARBA" id="ARBA00060041"/>
    </source>
</evidence>
<comment type="pathway">
    <text evidence="10">Cell wall biogenesis; peptidoglycan biosynthesis.</text>
</comment>
<keyword evidence="4 10" id="KW-0133">Cell shape</keyword>
<dbReference type="PIRSF" id="PIRSF002869">
    <property type="entry name" value="MviN"/>
    <property type="match status" value="1"/>
</dbReference>
<keyword evidence="13" id="KW-1185">Reference proteome</keyword>
<feature type="transmembrane region" description="Helical" evidence="10">
    <location>
        <begin position="384"/>
        <end position="406"/>
    </location>
</feature>
<reference evidence="12 13" key="1">
    <citation type="submission" date="2018-02" db="EMBL/GenBank/DDBJ databases">
        <title>Genome sequencing of Solimonas sp. HR-BB.</title>
        <authorList>
            <person name="Lee Y."/>
            <person name="Jeon C.O."/>
        </authorList>
    </citation>
    <scope>NUCLEOTIDE SEQUENCE [LARGE SCALE GENOMIC DNA]</scope>
    <source>
        <strain evidence="12 13">HR-BB</strain>
    </source>
</reference>
<keyword evidence="2 10" id="KW-1003">Cell membrane</keyword>
<evidence type="ECO:0000256" key="7">
    <source>
        <dbReference type="ARBA" id="ARBA00023136"/>
    </source>
</evidence>
<gene>
    <name evidence="12" type="primary">mviN</name>
    <name evidence="10" type="synonym">murJ</name>
    <name evidence="12" type="ORF">C3942_19545</name>
</gene>
<dbReference type="UniPathway" id="UPA00219"/>
<keyword evidence="10 11" id="KW-0813">Transport</keyword>
<keyword evidence="3 10" id="KW-0812">Transmembrane</keyword>
<evidence type="ECO:0000256" key="1">
    <source>
        <dbReference type="ARBA" id="ARBA00004651"/>
    </source>
</evidence>
<sequence length="514" mass="55730">MSKSLLKSSGIVGLMTLLSRVLGFVRDVMFAASFGASAGMDAFLVALKIPNFGRRMFAEGAFSQAFVPVFTEVKTTRPHEEVRDLVAATMGTLGGVLAMITLVGCLAAPLLLWLFAPGFGSDPAKAALGADLLRWTFPYLMFISLTAMASGVLNSYGQFAIPAITPVILNLCLIGAAFVDNDSVQVLAYAVFAAGILQFAFQWPALRKLGLLPRPRWGWKDLRVRRVVTLMLPILFGASVQQISLLLDTILASLLVTGSVSWLYYADRLMEFPLGIFSIAVATVILPSLAAQHAKRSAEDFSATLDWGLRTILLIGVPAALGLFLLAGPLTTTLFQYHAFNAHDVRMTTWALMAYAFGFMGFSLVKVLIPGFYARQETRLPVRFGLIAIVSGMVMSGSFVGLSVLLDFEAPHAGLALATSLSAWINATLLFRRLRQDGIYRPRAGWRSFGLRLIAANGAMAALLLLCSPALQAWIDAGLRQRGVWVLGLLAGAMAVYFATLWFCGMRLAHFRRS</sequence>
<keyword evidence="10" id="KW-0997">Cell inner membrane</keyword>
<dbReference type="PRINTS" id="PR01806">
    <property type="entry name" value="VIRFACTRMVIN"/>
</dbReference>
<evidence type="ECO:0000313" key="13">
    <source>
        <dbReference type="Proteomes" id="UP000238220"/>
    </source>
</evidence>
<dbReference type="EMBL" id="PSNW01000014">
    <property type="protein sequence ID" value="PPE72298.1"/>
    <property type="molecule type" value="Genomic_DNA"/>
</dbReference>
<keyword evidence="7 10" id="KW-0472">Membrane</keyword>
<proteinExistence type="inferred from homology"/>
<dbReference type="GO" id="GO:0034204">
    <property type="term" value="P:lipid translocation"/>
    <property type="evidence" value="ECO:0007669"/>
    <property type="project" value="TreeGrafter"/>
</dbReference>
<feature type="transmembrane region" description="Helical" evidence="10">
    <location>
        <begin position="350"/>
        <end position="372"/>
    </location>
</feature>
<dbReference type="GO" id="GO:0008360">
    <property type="term" value="P:regulation of cell shape"/>
    <property type="evidence" value="ECO:0007669"/>
    <property type="project" value="UniProtKB-UniRule"/>
</dbReference>
<dbReference type="InterPro" id="IPR004268">
    <property type="entry name" value="MurJ"/>
</dbReference>
<organism evidence="12 13">
    <name type="scientific">Solimonas fluminis</name>
    <dbReference type="NCBI Taxonomy" id="2086571"/>
    <lineage>
        <taxon>Bacteria</taxon>
        <taxon>Pseudomonadati</taxon>
        <taxon>Pseudomonadota</taxon>
        <taxon>Gammaproteobacteria</taxon>
        <taxon>Nevskiales</taxon>
        <taxon>Nevskiaceae</taxon>
        <taxon>Solimonas</taxon>
    </lineage>
</organism>
<evidence type="ECO:0000256" key="4">
    <source>
        <dbReference type="ARBA" id="ARBA00022960"/>
    </source>
</evidence>
<dbReference type="PANTHER" id="PTHR47019:SF1">
    <property type="entry name" value="LIPID II FLIPPASE MURJ"/>
    <property type="match status" value="1"/>
</dbReference>
<keyword evidence="10 11" id="KW-0961">Cell wall biogenesis/degradation</keyword>
<evidence type="ECO:0000256" key="6">
    <source>
        <dbReference type="ARBA" id="ARBA00022989"/>
    </source>
</evidence>
<feature type="transmembrane region" description="Helical" evidence="10">
    <location>
        <begin position="160"/>
        <end position="179"/>
    </location>
</feature>
<dbReference type="AlphaFoldDB" id="A0A2S5TBT3"/>
<comment type="similarity">
    <text evidence="9 10 11">Belongs to the MurJ/MviN family.</text>
</comment>
<dbReference type="HAMAP" id="MF_02078">
    <property type="entry name" value="MurJ_MviN"/>
    <property type="match status" value="1"/>
</dbReference>
<feature type="transmembrane region" description="Helical" evidence="10">
    <location>
        <begin position="93"/>
        <end position="116"/>
    </location>
</feature>
<evidence type="ECO:0000313" key="12">
    <source>
        <dbReference type="EMBL" id="PPE72298.1"/>
    </source>
</evidence>
<dbReference type="InterPro" id="IPR051050">
    <property type="entry name" value="Lipid_II_flippase_MurJ/MviN"/>
</dbReference>
<comment type="caution">
    <text evidence="12">The sequence shown here is derived from an EMBL/GenBank/DDBJ whole genome shotgun (WGS) entry which is preliminary data.</text>
</comment>
<dbReference type="CDD" id="cd13123">
    <property type="entry name" value="MATE_MurJ_like"/>
    <property type="match status" value="1"/>
</dbReference>
<dbReference type="NCBIfam" id="TIGR01695">
    <property type="entry name" value="murJ_mviN"/>
    <property type="match status" value="1"/>
</dbReference>
<dbReference type="GO" id="GO:0005886">
    <property type="term" value="C:plasma membrane"/>
    <property type="evidence" value="ECO:0007669"/>
    <property type="project" value="UniProtKB-SubCell"/>
</dbReference>
<dbReference type="GO" id="GO:0015648">
    <property type="term" value="F:lipid-linked peptidoglycan transporter activity"/>
    <property type="evidence" value="ECO:0007669"/>
    <property type="project" value="UniProtKB-UniRule"/>
</dbReference>
<accession>A0A2S5TBT3</accession>
<keyword evidence="6 10" id="KW-1133">Transmembrane helix</keyword>
<feature type="transmembrane region" description="Helical" evidence="10">
    <location>
        <begin position="412"/>
        <end position="431"/>
    </location>
</feature>
<feature type="transmembrane region" description="Helical" evidence="10">
    <location>
        <begin position="227"/>
        <end position="252"/>
    </location>
</feature>
<feature type="transmembrane region" description="Helical" evidence="10">
    <location>
        <begin position="451"/>
        <end position="471"/>
    </location>
</feature>
<dbReference type="GO" id="GO:0009252">
    <property type="term" value="P:peptidoglycan biosynthetic process"/>
    <property type="evidence" value="ECO:0007669"/>
    <property type="project" value="UniProtKB-UniRule"/>
</dbReference>
<evidence type="ECO:0000256" key="9">
    <source>
        <dbReference type="ARBA" id="ARBA00061532"/>
    </source>
</evidence>
<dbReference type="GO" id="GO:0071555">
    <property type="term" value="P:cell wall organization"/>
    <property type="evidence" value="ECO:0007669"/>
    <property type="project" value="UniProtKB-UniRule"/>
</dbReference>
<dbReference type="RefSeq" id="WP_104232053.1">
    <property type="nucleotide sequence ID" value="NZ_PSNW01000014.1"/>
</dbReference>
<dbReference type="Proteomes" id="UP000238220">
    <property type="component" value="Unassembled WGS sequence"/>
</dbReference>
<evidence type="ECO:0000256" key="11">
    <source>
        <dbReference type="PIRNR" id="PIRNR002869"/>
    </source>
</evidence>
<keyword evidence="5 10" id="KW-0573">Peptidoglycan synthesis</keyword>
<evidence type="ECO:0000256" key="10">
    <source>
        <dbReference type="HAMAP-Rule" id="MF_02078"/>
    </source>
</evidence>
<feature type="transmembrane region" description="Helical" evidence="10">
    <location>
        <begin position="312"/>
        <end position="330"/>
    </location>
</feature>
<dbReference type="Pfam" id="PF03023">
    <property type="entry name" value="MurJ"/>
    <property type="match status" value="1"/>
</dbReference>
<protein>
    <recommendedName>
        <fullName evidence="10">Probable lipid II flippase MurJ</fullName>
    </recommendedName>
</protein>
<dbReference type="PANTHER" id="PTHR47019">
    <property type="entry name" value="LIPID II FLIPPASE MURJ"/>
    <property type="match status" value="1"/>
</dbReference>